<evidence type="ECO:0000313" key="8">
    <source>
        <dbReference type="EMBL" id="QKH37587.1"/>
    </source>
</evidence>
<dbReference type="GO" id="GO:0042742">
    <property type="term" value="P:defense response to bacterium"/>
    <property type="evidence" value="ECO:0007669"/>
    <property type="project" value="UniProtKB-KW"/>
</dbReference>
<evidence type="ECO:0000256" key="2">
    <source>
        <dbReference type="ARBA" id="ARBA00022529"/>
    </source>
</evidence>
<dbReference type="GO" id="GO:0016998">
    <property type="term" value="P:cell wall macromolecule catabolic process"/>
    <property type="evidence" value="ECO:0007669"/>
    <property type="project" value="InterPro"/>
</dbReference>
<dbReference type="SUPFAM" id="SSF53955">
    <property type="entry name" value="Lysozyme-like"/>
    <property type="match status" value="1"/>
</dbReference>
<evidence type="ECO:0000256" key="7">
    <source>
        <dbReference type="SAM" id="SignalP"/>
    </source>
</evidence>
<dbReference type="RefSeq" id="WP_173146424.1">
    <property type="nucleotide sequence ID" value="NZ_CP053985.1"/>
</dbReference>
<dbReference type="InterPro" id="IPR051018">
    <property type="entry name" value="Bacteriophage_GH24"/>
</dbReference>
<feature type="chain" id="PRO_5028837865" description="Lysozyme" evidence="7">
    <location>
        <begin position="22"/>
        <end position="184"/>
    </location>
</feature>
<dbReference type="InterPro" id="IPR023347">
    <property type="entry name" value="Lysozyme_dom_sf"/>
</dbReference>
<dbReference type="GO" id="GO:0031640">
    <property type="term" value="P:killing of cells of another organism"/>
    <property type="evidence" value="ECO:0007669"/>
    <property type="project" value="UniProtKB-KW"/>
</dbReference>
<evidence type="ECO:0000256" key="1">
    <source>
        <dbReference type="ARBA" id="ARBA00000632"/>
    </source>
</evidence>
<dbReference type="InterPro" id="IPR034690">
    <property type="entry name" value="Endolysin_T4_type"/>
</dbReference>
<keyword evidence="9" id="KW-1185">Reference proteome</keyword>
<dbReference type="GO" id="GO:0003796">
    <property type="term" value="F:lysozyme activity"/>
    <property type="evidence" value="ECO:0007669"/>
    <property type="project" value="UniProtKB-EC"/>
</dbReference>
<dbReference type="InterPro" id="IPR002196">
    <property type="entry name" value="Glyco_hydro_24"/>
</dbReference>
<dbReference type="Gene3D" id="1.10.530.40">
    <property type="match status" value="1"/>
</dbReference>
<evidence type="ECO:0000313" key="9">
    <source>
        <dbReference type="Proteomes" id="UP000500970"/>
    </source>
</evidence>
<keyword evidence="2 6" id="KW-0929">Antimicrobial</keyword>
<dbReference type="AlphaFoldDB" id="A0A7D4E0Y3"/>
<feature type="signal peptide" evidence="7">
    <location>
        <begin position="1"/>
        <end position="21"/>
    </location>
</feature>
<name>A0A7D4E0Y3_9BURK</name>
<keyword evidence="3 6" id="KW-0081">Bacteriolytic enzyme</keyword>
<dbReference type="HAMAP" id="MF_04110">
    <property type="entry name" value="ENDOLYSIN_T4"/>
    <property type="match status" value="1"/>
</dbReference>
<dbReference type="EC" id="3.2.1.17" evidence="6"/>
<gene>
    <name evidence="8" type="ORF">FOC84_22700</name>
</gene>
<sequence>MKLGMKIAGGAATLLASGALAVFSPTLQQLLARWEGGSQNVVYADKLAHGLPTVCKGITKHTSPDPVVVGDYWSPERCEEVERMVVRKGQLQLADCIQVKISQPIFDALSSHAHNFGTPSTCASRAVALMNQGRLAAGCDAIANAPDGSPVWSFVTDDKGRKRFVRGLRDRRIEERELCLSGIG</sequence>
<keyword evidence="7" id="KW-0732">Signal</keyword>
<comment type="similarity">
    <text evidence="6">Belongs to the glycosyl hydrolase 24 family.</text>
</comment>
<keyword evidence="5 6" id="KW-0326">Glycosidase</keyword>
<organism evidence="8 9">
    <name type="scientific">Achromobacter pestifer</name>
    <dbReference type="NCBI Taxonomy" id="1353889"/>
    <lineage>
        <taxon>Bacteria</taxon>
        <taxon>Pseudomonadati</taxon>
        <taxon>Pseudomonadota</taxon>
        <taxon>Betaproteobacteria</taxon>
        <taxon>Burkholderiales</taxon>
        <taxon>Alcaligenaceae</taxon>
        <taxon>Achromobacter</taxon>
    </lineage>
</organism>
<comment type="catalytic activity">
    <reaction evidence="1 6">
        <text>Hydrolysis of (1-&gt;4)-beta-linkages between N-acetylmuramic acid and N-acetyl-D-glucosamine residues in a peptidoglycan and between N-acetyl-D-glucosamine residues in chitodextrins.</text>
        <dbReference type="EC" id="3.2.1.17"/>
    </reaction>
</comment>
<keyword evidence="4 6" id="KW-0378">Hydrolase</keyword>
<evidence type="ECO:0000256" key="3">
    <source>
        <dbReference type="ARBA" id="ARBA00022638"/>
    </source>
</evidence>
<dbReference type="GO" id="GO:0009253">
    <property type="term" value="P:peptidoglycan catabolic process"/>
    <property type="evidence" value="ECO:0007669"/>
    <property type="project" value="InterPro"/>
</dbReference>
<evidence type="ECO:0000256" key="6">
    <source>
        <dbReference type="RuleBase" id="RU003788"/>
    </source>
</evidence>
<accession>A0A7D4E0Y3</accession>
<proteinExistence type="inferred from homology"/>
<dbReference type="PANTHER" id="PTHR38107">
    <property type="match status" value="1"/>
</dbReference>
<dbReference type="KEGG" id="apes:FOC84_22700"/>
<protein>
    <recommendedName>
        <fullName evidence="6">Lysozyme</fullName>
        <ecNumber evidence="6">3.2.1.17</ecNumber>
    </recommendedName>
</protein>
<dbReference type="EMBL" id="CP053985">
    <property type="protein sequence ID" value="QKH37587.1"/>
    <property type="molecule type" value="Genomic_DNA"/>
</dbReference>
<evidence type="ECO:0000256" key="4">
    <source>
        <dbReference type="ARBA" id="ARBA00022801"/>
    </source>
</evidence>
<dbReference type="PANTHER" id="PTHR38107:SF3">
    <property type="entry name" value="LYSOZYME RRRD-RELATED"/>
    <property type="match status" value="1"/>
</dbReference>
<evidence type="ECO:0000256" key="5">
    <source>
        <dbReference type="ARBA" id="ARBA00023295"/>
    </source>
</evidence>
<dbReference type="Proteomes" id="UP000500970">
    <property type="component" value="Chromosome"/>
</dbReference>
<reference evidence="8 9" key="1">
    <citation type="submission" date="2020-05" db="EMBL/GenBank/DDBJ databases">
        <title>FDA dAtabase for Regulatory Grade micrObial Sequences (FDA-ARGOS): Supporting development and validation of Infectious Disease Dx tests.</title>
        <authorList>
            <person name="Sproer C."/>
            <person name="Gronow S."/>
            <person name="Severitt S."/>
            <person name="Schroder I."/>
            <person name="Tallon L."/>
            <person name="Sadzewicz L."/>
            <person name="Zhao X."/>
            <person name="Vavikolanu K."/>
            <person name="Mehta A."/>
            <person name="Aluvathingal J."/>
            <person name="Nadendla S."/>
            <person name="Myers T."/>
            <person name="Yan Y."/>
            <person name="Sichtig H."/>
        </authorList>
    </citation>
    <scope>NUCLEOTIDE SEQUENCE [LARGE SCALE GENOMIC DNA]</scope>
    <source>
        <strain evidence="8 9">FDAARGOS_790</strain>
    </source>
</reference>
<dbReference type="Pfam" id="PF00959">
    <property type="entry name" value="Phage_lysozyme"/>
    <property type="match status" value="1"/>
</dbReference>
<dbReference type="InterPro" id="IPR023346">
    <property type="entry name" value="Lysozyme-like_dom_sf"/>
</dbReference>